<dbReference type="SUPFAM" id="SSF52540">
    <property type="entry name" value="P-loop containing nucleoside triphosphate hydrolases"/>
    <property type="match status" value="1"/>
</dbReference>
<evidence type="ECO:0000313" key="8">
    <source>
        <dbReference type="EMBL" id="KAL1498499.1"/>
    </source>
</evidence>
<reference evidence="8 9" key="1">
    <citation type="journal article" date="2024" name="Science">
        <title>Giant polyketide synthase enzymes in the biosynthesis of giant marine polyether toxins.</title>
        <authorList>
            <person name="Fallon T.R."/>
            <person name="Shende V.V."/>
            <person name="Wierzbicki I.H."/>
            <person name="Pendleton A.L."/>
            <person name="Watervoot N.F."/>
            <person name="Auber R.P."/>
            <person name="Gonzalez D.J."/>
            <person name="Wisecaver J.H."/>
            <person name="Moore B.S."/>
        </authorList>
    </citation>
    <scope>NUCLEOTIDE SEQUENCE [LARGE SCALE GENOMIC DNA]</scope>
    <source>
        <strain evidence="8 9">12B1</strain>
    </source>
</reference>
<dbReference type="InterPro" id="IPR026300">
    <property type="entry name" value="CWF11_fam"/>
</dbReference>
<evidence type="ECO:0000256" key="1">
    <source>
        <dbReference type="PIRNR" id="PIRNR038901"/>
    </source>
</evidence>
<evidence type="ECO:0008006" key="10">
    <source>
        <dbReference type="Google" id="ProtNLM"/>
    </source>
</evidence>
<dbReference type="GO" id="GO:0003729">
    <property type="term" value="F:mRNA binding"/>
    <property type="evidence" value="ECO:0007669"/>
    <property type="project" value="TreeGrafter"/>
</dbReference>
<feature type="domain" description="DNA2/NAM7 helicase-like C-terminal" evidence="4">
    <location>
        <begin position="1184"/>
        <end position="1375"/>
    </location>
</feature>
<accession>A0AB34IEC0</accession>
<evidence type="ECO:0000256" key="2">
    <source>
        <dbReference type="SAM" id="MobiDB-lite"/>
    </source>
</evidence>
<dbReference type="GO" id="GO:0000398">
    <property type="term" value="P:mRNA splicing, via spliceosome"/>
    <property type="evidence" value="ECO:0007669"/>
    <property type="project" value="InterPro"/>
</dbReference>
<dbReference type="InterPro" id="IPR047187">
    <property type="entry name" value="SF1_C_Upf1"/>
</dbReference>
<dbReference type="GO" id="GO:0071013">
    <property type="term" value="C:catalytic step 2 spliceosome"/>
    <property type="evidence" value="ECO:0007669"/>
    <property type="project" value="TreeGrafter"/>
</dbReference>
<dbReference type="PIRSF" id="PIRSF038901">
    <property type="entry name" value="AQR_cwf11"/>
    <property type="match status" value="1"/>
</dbReference>
<dbReference type="Pfam" id="PF21143">
    <property type="entry name" value="Aquarius_N_2nd"/>
    <property type="match status" value="1"/>
</dbReference>
<gene>
    <name evidence="8" type="ORF">AB1Y20_013823</name>
</gene>
<dbReference type="Proteomes" id="UP001515480">
    <property type="component" value="Unassembled WGS sequence"/>
</dbReference>
<comment type="caution">
    <text evidence="8">The sequence shown here is derived from an EMBL/GenBank/DDBJ whole genome shotgun (WGS) entry which is preliminary data.</text>
</comment>
<evidence type="ECO:0000259" key="5">
    <source>
        <dbReference type="Pfam" id="PF16399"/>
    </source>
</evidence>
<dbReference type="Pfam" id="PF16399">
    <property type="entry name" value="Aquarius_N_1st"/>
    <property type="match status" value="1"/>
</dbReference>
<dbReference type="InterPro" id="IPR041679">
    <property type="entry name" value="DNA2/NAM7-like_C"/>
</dbReference>
<dbReference type="Pfam" id="PF13086">
    <property type="entry name" value="AAA_11"/>
    <property type="match status" value="1"/>
</dbReference>
<keyword evidence="1" id="KW-0539">Nucleus</keyword>
<comment type="subcellular location">
    <subcellularLocation>
        <location evidence="1">Nucleus</location>
    </subcellularLocation>
</comment>
<dbReference type="FunFam" id="3.40.50.300:FF:002863">
    <property type="entry name" value="Pre-mRNA-splicing factor cwf11"/>
    <property type="match status" value="1"/>
</dbReference>
<comment type="similarity">
    <text evidence="1">Belongs to the CWF11 family.</text>
</comment>
<keyword evidence="1" id="KW-0508">mRNA splicing</keyword>
<dbReference type="InterPro" id="IPR048967">
    <property type="entry name" value="Aquarius_insert"/>
</dbReference>
<dbReference type="InterPro" id="IPR032174">
    <property type="entry name" value="Aquarius_N"/>
</dbReference>
<dbReference type="PANTHER" id="PTHR10887">
    <property type="entry name" value="DNA2/NAM7 HELICASE FAMILY"/>
    <property type="match status" value="1"/>
</dbReference>
<dbReference type="Pfam" id="PF13087">
    <property type="entry name" value="AAA_12"/>
    <property type="match status" value="1"/>
</dbReference>
<feature type="region of interest" description="Disordered" evidence="2">
    <location>
        <begin position="26"/>
        <end position="82"/>
    </location>
</feature>
<feature type="compositionally biased region" description="Low complexity" evidence="2">
    <location>
        <begin position="64"/>
        <end position="77"/>
    </location>
</feature>
<feature type="domain" description="DNA2/NAM7 helicase helicase" evidence="3">
    <location>
        <begin position="875"/>
        <end position="1174"/>
    </location>
</feature>
<keyword evidence="9" id="KW-1185">Reference proteome</keyword>
<dbReference type="EMBL" id="JBGBPQ010000027">
    <property type="protein sequence ID" value="KAL1498499.1"/>
    <property type="molecule type" value="Genomic_DNA"/>
</dbReference>
<protein>
    <recommendedName>
        <fullName evidence="10">Intron-binding protein aquarius</fullName>
    </recommendedName>
</protein>
<dbReference type="InterPro" id="IPR041677">
    <property type="entry name" value="DNA2/NAM7_AAA_11"/>
</dbReference>
<dbReference type="PANTHER" id="PTHR10887:SF5">
    <property type="entry name" value="RNA HELICASE AQUARIUS"/>
    <property type="match status" value="1"/>
</dbReference>
<feature type="compositionally biased region" description="Acidic residues" evidence="2">
    <location>
        <begin position="1467"/>
        <end position="1479"/>
    </location>
</feature>
<feature type="domain" description="RNA helicase aquarius N-terminal" evidence="5">
    <location>
        <begin position="87"/>
        <end position="484"/>
    </location>
</feature>
<organism evidence="8 9">
    <name type="scientific">Prymnesium parvum</name>
    <name type="common">Toxic golden alga</name>
    <dbReference type="NCBI Taxonomy" id="97485"/>
    <lineage>
        <taxon>Eukaryota</taxon>
        <taxon>Haptista</taxon>
        <taxon>Haptophyta</taxon>
        <taxon>Prymnesiophyceae</taxon>
        <taxon>Prymnesiales</taxon>
        <taxon>Prymnesiaceae</taxon>
        <taxon>Prymnesium</taxon>
    </lineage>
</organism>
<proteinExistence type="inferred from homology"/>
<feature type="region of interest" description="Disordered" evidence="2">
    <location>
        <begin position="1439"/>
        <end position="1479"/>
    </location>
</feature>
<dbReference type="CDD" id="cd17935">
    <property type="entry name" value="EEXXQc_AQR"/>
    <property type="match status" value="1"/>
</dbReference>
<feature type="domain" description="RNA helicase aquarius insertion" evidence="7">
    <location>
        <begin position="780"/>
        <end position="862"/>
    </location>
</feature>
<evidence type="ECO:0000259" key="6">
    <source>
        <dbReference type="Pfam" id="PF21143"/>
    </source>
</evidence>
<evidence type="ECO:0000259" key="4">
    <source>
        <dbReference type="Pfam" id="PF13087"/>
    </source>
</evidence>
<dbReference type="Pfam" id="PF21144">
    <property type="entry name" value="Aquarius_N_3rd"/>
    <property type="match status" value="1"/>
</dbReference>
<dbReference type="GO" id="GO:0004386">
    <property type="term" value="F:helicase activity"/>
    <property type="evidence" value="ECO:0007669"/>
    <property type="project" value="InterPro"/>
</dbReference>
<dbReference type="InterPro" id="IPR048966">
    <property type="entry name" value="Aquarius_b-barrel"/>
</dbReference>
<feature type="domain" description="RNA helicase aquarius beta-barrel" evidence="6">
    <location>
        <begin position="564"/>
        <end position="729"/>
    </location>
</feature>
<dbReference type="InterPro" id="IPR027417">
    <property type="entry name" value="P-loop_NTPase"/>
</dbReference>
<evidence type="ECO:0000313" key="9">
    <source>
        <dbReference type="Proteomes" id="UP001515480"/>
    </source>
</evidence>
<dbReference type="Gene3D" id="3.40.50.300">
    <property type="entry name" value="P-loop containing nucleotide triphosphate hydrolases"/>
    <property type="match status" value="2"/>
</dbReference>
<evidence type="ECO:0000259" key="7">
    <source>
        <dbReference type="Pfam" id="PF21144"/>
    </source>
</evidence>
<dbReference type="CDD" id="cd18808">
    <property type="entry name" value="SF1_C_Upf1"/>
    <property type="match status" value="1"/>
</dbReference>
<dbReference type="InterPro" id="IPR045055">
    <property type="entry name" value="DNA2/NAM7-like"/>
</dbReference>
<keyword evidence="1" id="KW-0507">mRNA processing</keyword>
<name>A0AB34IEC0_PRYPA</name>
<evidence type="ECO:0000259" key="3">
    <source>
        <dbReference type="Pfam" id="PF13086"/>
    </source>
</evidence>
<sequence length="1479" mass="165713">MTMSQRNSNSIGANAPPAILGIQVGALPSSAASEEMAPKKRGDGATDAAPPPEKRRKESGKGGAPTPTADPAAATSARPGPRGEKWIQSLAATHWPADGSGSFDGALLSSIYDEFLREPHGGTRAAADPLLALELSGYLERYLLPHLDPSAASWQHLMSLVVLANLKFREGVSAWPAFAAHADKFAALFTRVLELPAEAPAMSFDERSQWTQFLIHAFQSLENDMVRPQVLRLVSLPMWFTISPKLLSRLLSENPQLQQPWKFLQKRRKKEAKLDEVPISSRHEREFIPGLLATFLETLEAWGTDADESAPGAASSPRSRYLERTLELIIDLLAQLPTRRFFHAVLLDCHLLERATLSAFCAEGGRQAALFNQLLKMVDFYDKFEIDDQRGTPISDAEVKAIRCSQLQALQRAAFKMEGLQEFALSNLSAVDSKNALTTHFSRLEPAQIAQIGEALGLLHSSEQGEALGKRFLVQLLVNRFERRTPQHETMGQLPLYPDEKMPWDPAVVPEADFRGDTCLALPKLNLQFLTLNDYLMRNFNLFRLEATYEIKEDIQDAVQRLQPRRQLTGATSFRGWARMALPVQEFKIFKVAKPFLGEARPSEVRAECSVSLAGTRFEVASEWDQLRRHDVVFLLTLEAPAESAAENSEAPWPERFGLRCVRGAEVVQVVDGEGHVFTGESENDQPLKGQQRKVELLLDAAQYHIDAQMMAEGKSSDVYQTFNVLLRRKAKENNFKAILDSIRALMTTPLVVPEWLQDVLLGYGDPSGAAYWNLPLEERVTSFDFFDTFLDVAHVAEAFPQAEVRLAENFPPHDIPPPPYRLTIPAETPRASSTLDSAESAKPVIVVEPYKALVAGPYPEDMPRMNSVRFTPMQVEALRSAMNPGLTVVVGPPGTGKTDTAVQIMSNIHHTFPDQRTLIITHSNQALNDVFEKLLVRDIDERYMLRLGHGEELLETEKDFSRLGRVNHMLKRRLELLVRVETLGKTLDLTADVGYTCETAQYFYLSAVLARWEQFEEAAKKRQAEGAQVVSLLFPFTDFFADAPQPLFRGEDFAADMEKALGCFRHLQRIFEELEECRAFELLRSSYDRGNYLLTKHAKIIAMTCTHAAIKRRDLIALNFQYDNLIMEEAAQIMEIETFIPMVLQNPDAATGRSRLKRVVLIGDHHQLPPVVKNLAFQKYSKLDQSLFARFVRLGVPAVQLDKQGRARKAIADLYRWRYTNLGDLPSVATEDRFKKAVPGFVHAFQLIDVGDLQGVGESSPLPYYIQNLAEAEYVVATFMYMRLQGIPASRISIITTYNGQKDLIQDVIAQRCSYSPLFGSPAKIATTDKFQGQQNDYILLSLVRTKSVGHIRDVRRLVVSMSRSRLGLYVFCRRALFENCVELRNTFSQLLADKPDKLELLPAERAPTDRNLGEVPAQGVVTVEDVVQMGELVASMAQSAESDAEQMDDRERYSAEAYYEAPEAPPDELPDAPPDDE</sequence>